<gene>
    <name evidence="1" type="ORF">CLODIP_2_CD08959</name>
</gene>
<organism evidence="1 2">
    <name type="scientific">Cloeon dipterum</name>
    <dbReference type="NCBI Taxonomy" id="197152"/>
    <lineage>
        <taxon>Eukaryota</taxon>
        <taxon>Metazoa</taxon>
        <taxon>Ecdysozoa</taxon>
        <taxon>Arthropoda</taxon>
        <taxon>Hexapoda</taxon>
        <taxon>Insecta</taxon>
        <taxon>Pterygota</taxon>
        <taxon>Palaeoptera</taxon>
        <taxon>Ephemeroptera</taxon>
        <taxon>Pisciforma</taxon>
        <taxon>Baetidae</taxon>
        <taxon>Cloeon</taxon>
    </lineage>
</organism>
<evidence type="ECO:0000313" key="2">
    <source>
        <dbReference type="Proteomes" id="UP000494165"/>
    </source>
</evidence>
<reference evidence="1 2" key="1">
    <citation type="submission" date="2020-04" db="EMBL/GenBank/DDBJ databases">
        <authorList>
            <person name="Alioto T."/>
            <person name="Alioto T."/>
            <person name="Gomez Garrido J."/>
        </authorList>
    </citation>
    <scope>NUCLEOTIDE SEQUENCE [LARGE SCALE GENOMIC DNA]</scope>
</reference>
<protein>
    <recommendedName>
        <fullName evidence="3">EF-hand domain-containing protein</fullName>
    </recommendedName>
</protein>
<name>A0A8S1BTQ4_9INSE</name>
<dbReference type="Proteomes" id="UP000494165">
    <property type="component" value="Unassembled WGS sequence"/>
</dbReference>
<dbReference type="AlphaFoldDB" id="A0A8S1BTQ4"/>
<accession>A0A8S1BTQ4</accession>
<sequence length="331" mass="38586">MFLRNINTSSTTGVVPTAYQKGQSTDLTHQDLQWILYDRYEYNFQPIVCGLMIHLFHPTSQDVAKHNISFEEYTKFRPLLDQWISKFREFAIVTDGKEYYEGKTVQFSIAYQKGFLLLTRLKQAFKSAGYKVADDFAKIAFEKFKEKDKGAVSLNSFIAICLLLERSSMHIAPTANQRGLTTEMTYKDLQLKFNNMFHYKFHLHVCYLMIRLIHPTSQDVAIETVCVEEFHNLVAYLHKWIHAFRSLAYVWVGQVRGTQYVEAESLEFFPAIQQGVLNLARMKQALELLGFDMPDEFAKFTYDKYKEMDTGDVSLNGFIMICLHFVVRRAK</sequence>
<evidence type="ECO:0008006" key="3">
    <source>
        <dbReference type="Google" id="ProtNLM"/>
    </source>
</evidence>
<dbReference type="InterPro" id="IPR011992">
    <property type="entry name" value="EF-hand-dom_pair"/>
</dbReference>
<dbReference type="Gene3D" id="1.10.238.10">
    <property type="entry name" value="EF-hand"/>
    <property type="match status" value="2"/>
</dbReference>
<evidence type="ECO:0000313" key="1">
    <source>
        <dbReference type="EMBL" id="CAB3360509.1"/>
    </source>
</evidence>
<dbReference type="EMBL" id="CADEPI010000003">
    <property type="protein sequence ID" value="CAB3360509.1"/>
    <property type="molecule type" value="Genomic_DNA"/>
</dbReference>
<proteinExistence type="predicted"/>
<comment type="caution">
    <text evidence="1">The sequence shown here is derived from an EMBL/GenBank/DDBJ whole genome shotgun (WGS) entry which is preliminary data.</text>
</comment>
<dbReference type="SUPFAM" id="SSF47473">
    <property type="entry name" value="EF-hand"/>
    <property type="match status" value="1"/>
</dbReference>
<keyword evidence="2" id="KW-1185">Reference proteome</keyword>